<evidence type="ECO:0000313" key="2">
    <source>
        <dbReference type="Proteomes" id="UP000176404"/>
    </source>
</evidence>
<name>A0A1F8B986_9BACT</name>
<accession>A0A1F8B986</accession>
<dbReference type="Proteomes" id="UP000176404">
    <property type="component" value="Unassembled WGS sequence"/>
</dbReference>
<organism evidence="1 2">
    <name type="scientific">Candidatus Woesebacteria bacterium RIFCSPLOWO2_01_FULL_39_10b</name>
    <dbReference type="NCBI Taxonomy" id="1802517"/>
    <lineage>
        <taxon>Bacteria</taxon>
        <taxon>Candidatus Woeseibacteriota</taxon>
    </lineage>
</organism>
<gene>
    <name evidence="1" type="ORF">A2892_02920</name>
</gene>
<evidence type="ECO:0000313" key="1">
    <source>
        <dbReference type="EMBL" id="OGM59908.1"/>
    </source>
</evidence>
<sequence length="95" mass="10494">MDILLKTRCTKGFLVIYEDRVAIELKAFGTNKTNSMPYSRITGVEVNTKMAKIPLLSKGAATVKVFGMGDQKLEANFVTVDDAIKAEELINARLK</sequence>
<proteinExistence type="predicted"/>
<dbReference type="EMBL" id="MGHD01000012">
    <property type="protein sequence ID" value="OGM59908.1"/>
    <property type="molecule type" value="Genomic_DNA"/>
</dbReference>
<dbReference type="AlphaFoldDB" id="A0A1F8B986"/>
<dbReference type="STRING" id="1802517.A2892_02920"/>
<reference evidence="1 2" key="1">
    <citation type="journal article" date="2016" name="Nat. Commun.">
        <title>Thousands of microbial genomes shed light on interconnected biogeochemical processes in an aquifer system.</title>
        <authorList>
            <person name="Anantharaman K."/>
            <person name="Brown C.T."/>
            <person name="Hug L.A."/>
            <person name="Sharon I."/>
            <person name="Castelle C.J."/>
            <person name="Probst A.J."/>
            <person name="Thomas B.C."/>
            <person name="Singh A."/>
            <person name="Wilkins M.J."/>
            <person name="Karaoz U."/>
            <person name="Brodie E.L."/>
            <person name="Williams K.H."/>
            <person name="Hubbard S.S."/>
            <person name="Banfield J.F."/>
        </authorList>
    </citation>
    <scope>NUCLEOTIDE SEQUENCE [LARGE SCALE GENOMIC DNA]</scope>
</reference>
<evidence type="ECO:0008006" key="3">
    <source>
        <dbReference type="Google" id="ProtNLM"/>
    </source>
</evidence>
<protein>
    <recommendedName>
        <fullName evidence="3">Bacterial Pleckstrin homology domain-containing protein</fullName>
    </recommendedName>
</protein>
<comment type="caution">
    <text evidence="1">The sequence shown here is derived from an EMBL/GenBank/DDBJ whole genome shotgun (WGS) entry which is preliminary data.</text>
</comment>